<feature type="domain" description="EF-hand" evidence="4">
    <location>
        <begin position="140"/>
        <end position="175"/>
    </location>
</feature>
<dbReference type="EMBL" id="CP017641">
    <property type="protein sequence ID" value="APZ95252.1"/>
    <property type="molecule type" value="Genomic_DNA"/>
</dbReference>
<proteinExistence type="predicted"/>
<evidence type="ECO:0000256" key="3">
    <source>
        <dbReference type="SAM" id="SignalP"/>
    </source>
</evidence>
<dbReference type="InterPro" id="IPR018247">
    <property type="entry name" value="EF_Hand_1_Ca_BS"/>
</dbReference>
<dbReference type="PROSITE" id="PS00018">
    <property type="entry name" value="EF_HAND_1"/>
    <property type="match status" value="4"/>
</dbReference>
<feature type="signal peptide" evidence="3">
    <location>
        <begin position="1"/>
        <end position="25"/>
    </location>
</feature>
<dbReference type="PROSITE" id="PS50222">
    <property type="entry name" value="EF_HAND_2"/>
    <property type="match status" value="3"/>
</dbReference>
<accession>A0A1P8WMG7</accession>
<dbReference type="PANTHER" id="PTHR10827:SF98">
    <property type="entry name" value="45 KDA CALCIUM-BINDING PROTEIN"/>
    <property type="match status" value="1"/>
</dbReference>
<dbReference type="SMART" id="SM00054">
    <property type="entry name" value="EFh"/>
    <property type="match status" value="4"/>
</dbReference>
<dbReference type="AlphaFoldDB" id="A0A1P8WMG7"/>
<sequence precursor="true">MRFLSRNLTPWTLLAVMSFSASVFGQVQDVTADKAAMVILAPEGPVFAELRISVDGEAYRLWVTKFLASKTDIDRNGELSLAELELIPARLLQQTKARTAQRCLQQSAGDKNATSVSVDRFTTWLAGELSKSFDVTAAAIQASEAVRLASLIDQDGDGNVSREELADGTFSMRFRDLDDDQTFSASELMPFRDPRNQQAAVTPDVANLPFVQLSDTASIARTADQLANRYGDSQSLPVANLRLPPDMVAAYDLDKDSKLSVEECRALLKAPPFHLTANILLSDRPNRSDLKFEISEHATAFCTATAEPRRKGRVKLIVDEMQIDVRARGGSATTRSFLTSFILQRFSVADGDKNGYVTEDEFSTIQQQLAQNQMTAQYADVDLNGDEMLFRDELKMFIERDAIATQSKIEVTIRQDGKTLFKLLDANVDRRLSQRELLEGFNALLEYDVNGDQRLSESELGTAYALNIGLGQAQSFRVDTMQTMGMEARSMDAILPGLSGLSGPDWFRRMDRNQDRDVSIREFLGPREIFDQLDRDHDGLLSASEAEALDQ</sequence>
<dbReference type="Pfam" id="PF13202">
    <property type="entry name" value="EF-hand_5"/>
    <property type="match status" value="3"/>
</dbReference>
<protein>
    <submittedName>
        <fullName evidence="5">EF hand</fullName>
    </submittedName>
</protein>
<feature type="domain" description="EF-hand" evidence="4">
    <location>
        <begin position="337"/>
        <end position="372"/>
    </location>
</feature>
<feature type="chain" id="PRO_5012207806" evidence="3">
    <location>
        <begin position="26"/>
        <end position="551"/>
    </location>
</feature>
<reference evidence="5 6" key="1">
    <citation type="journal article" date="2016" name="Front. Microbiol.">
        <title>Fuerstia marisgermanicae gen. nov., sp. nov., an Unusual Member of the Phylum Planctomycetes from the German Wadden Sea.</title>
        <authorList>
            <person name="Kohn T."/>
            <person name="Heuer A."/>
            <person name="Jogler M."/>
            <person name="Vollmers J."/>
            <person name="Boedeker C."/>
            <person name="Bunk B."/>
            <person name="Rast P."/>
            <person name="Borchert D."/>
            <person name="Glockner I."/>
            <person name="Freese H.M."/>
            <person name="Klenk H.P."/>
            <person name="Overmann J."/>
            <person name="Kaster A.K."/>
            <person name="Rohde M."/>
            <person name="Wiegand S."/>
            <person name="Jogler C."/>
        </authorList>
    </citation>
    <scope>NUCLEOTIDE SEQUENCE [LARGE SCALE GENOMIC DNA]</scope>
    <source>
        <strain evidence="5 6">NH11</strain>
    </source>
</reference>
<keyword evidence="2" id="KW-0677">Repeat</keyword>
<dbReference type="SUPFAM" id="SSF47473">
    <property type="entry name" value="EF-hand"/>
    <property type="match status" value="3"/>
</dbReference>
<evidence type="ECO:0000256" key="2">
    <source>
        <dbReference type="ARBA" id="ARBA00022737"/>
    </source>
</evidence>
<dbReference type="GO" id="GO:0005509">
    <property type="term" value="F:calcium ion binding"/>
    <property type="evidence" value="ECO:0007669"/>
    <property type="project" value="InterPro"/>
</dbReference>
<dbReference type="OrthoDB" id="260830at2"/>
<dbReference type="Gene3D" id="1.10.238.10">
    <property type="entry name" value="EF-hand"/>
    <property type="match status" value="4"/>
</dbReference>
<evidence type="ECO:0000313" key="6">
    <source>
        <dbReference type="Proteomes" id="UP000187735"/>
    </source>
</evidence>
<keyword evidence="1" id="KW-0479">Metal-binding</keyword>
<keyword evidence="6" id="KW-1185">Reference proteome</keyword>
<dbReference type="Proteomes" id="UP000187735">
    <property type="component" value="Chromosome"/>
</dbReference>
<dbReference type="KEGG" id="fmr:Fuma_04908"/>
<evidence type="ECO:0000256" key="1">
    <source>
        <dbReference type="ARBA" id="ARBA00022723"/>
    </source>
</evidence>
<dbReference type="InterPro" id="IPR002048">
    <property type="entry name" value="EF_hand_dom"/>
</dbReference>
<dbReference type="STRING" id="1891926.Fuma_04908"/>
<dbReference type="PANTHER" id="PTHR10827">
    <property type="entry name" value="RETICULOCALBIN"/>
    <property type="match status" value="1"/>
</dbReference>
<dbReference type="RefSeq" id="WP_077026441.1">
    <property type="nucleotide sequence ID" value="NZ_CP017641.1"/>
</dbReference>
<dbReference type="InterPro" id="IPR011992">
    <property type="entry name" value="EF-hand-dom_pair"/>
</dbReference>
<evidence type="ECO:0000313" key="5">
    <source>
        <dbReference type="EMBL" id="APZ95252.1"/>
    </source>
</evidence>
<name>A0A1P8WMG7_9PLAN</name>
<feature type="domain" description="EF-hand" evidence="4">
    <location>
        <begin position="527"/>
        <end position="551"/>
    </location>
</feature>
<gene>
    <name evidence="5" type="ORF">Fuma_04908</name>
</gene>
<keyword evidence="3" id="KW-0732">Signal</keyword>
<evidence type="ECO:0000259" key="4">
    <source>
        <dbReference type="PROSITE" id="PS50222"/>
    </source>
</evidence>
<organism evidence="5 6">
    <name type="scientific">Fuerstiella marisgermanici</name>
    <dbReference type="NCBI Taxonomy" id="1891926"/>
    <lineage>
        <taxon>Bacteria</taxon>
        <taxon>Pseudomonadati</taxon>
        <taxon>Planctomycetota</taxon>
        <taxon>Planctomycetia</taxon>
        <taxon>Planctomycetales</taxon>
        <taxon>Planctomycetaceae</taxon>
        <taxon>Fuerstiella</taxon>
    </lineage>
</organism>